<dbReference type="SUPFAM" id="SSF57850">
    <property type="entry name" value="RING/U-box"/>
    <property type="match status" value="1"/>
</dbReference>
<dbReference type="GO" id="GO:0008270">
    <property type="term" value="F:zinc ion binding"/>
    <property type="evidence" value="ECO:0007669"/>
    <property type="project" value="UniProtKB-KW"/>
</dbReference>
<evidence type="ECO:0000313" key="8">
    <source>
        <dbReference type="Proteomes" id="UP000595437"/>
    </source>
</evidence>
<dbReference type="Gene3D" id="3.30.40.10">
    <property type="entry name" value="Zinc/RING finger domain, C3HC4 (zinc finger)"/>
    <property type="match status" value="1"/>
</dbReference>
<dbReference type="InterPro" id="IPR043400">
    <property type="entry name" value="RING-HC_RNF141"/>
</dbReference>
<organism evidence="7 8">
    <name type="scientific">Caligus rogercresseyi</name>
    <name type="common">Sea louse</name>
    <dbReference type="NCBI Taxonomy" id="217165"/>
    <lineage>
        <taxon>Eukaryota</taxon>
        <taxon>Metazoa</taxon>
        <taxon>Ecdysozoa</taxon>
        <taxon>Arthropoda</taxon>
        <taxon>Crustacea</taxon>
        <taxon>Multicrustacea</taxon>
        <taxon>Hexanauplia</taxon>
        <taxon>Copepoda</taxon>
        <taxon>Siphonostomatoida</taxon>
        <taxon>Caligidae</taxon>
        <taxon>Caligus</taxon>
    </lineage>
</organism>
<evidence type="ECO:0000256" key="4">
    <source>
        <dbReference type="ARBA" id="ARBA00022833"/>
    </source>
</evidence>
<dbReference type="InterPro" id="IPR017907">
    <property type="entry name" value="Znf_RING_CS"/>
</dbReference>
<dbReference type="PROSITE" id="PS00518">
    <property type="entry name" value="ZF_RING_1"/>
    <property type="match status" value="1"/>
</dbReference>
<reference evidence="8" key="1">
    <citation type="submission" date="2021-01" db="EMBL/GenBank/DDBJ databases">
        <title>Caligus Genome Assembly.</title>
        <authorList>
            <person name="Gallardo-Escarate C."/>
        </authorList>
    </citation>
    <scope>NUCLEOTIDE SEQUENCE [LARGE SCALE GENOMIC DNA]</scope>
</reference>
<accession>A0A7T8HKQ9</accession>
<dbReference type="SMART" id="SM00184">
    <property type="entry name" value="RING"/>
    <property type="match status" value="1"/>
</dbReference>
<keyword evidence="3 5" id="KW-0863">Zinc-finger</keyword>
<feature type="domain" description="RING-type" evidence="6">
    <location>
        <begin position="158"/>
        <end position="195"/>
    </location>
</feature>
<sequence length="229" mass="25347">MGGVNCRPVLSEEAAFLGSVTEEVFRRTRSLKQLASIEYPEFLSAVKDLNDLSSQYLDANGKQLLFAVKKGTDSTVLWKATVRVACLKVDSSSKSVDSYKPLNLREFLSVYNSLSHTAAAVNNPISALQGDNPPKDLFASSILQLEEEESAATSLEECCICLERKPEIILPCAHSYCLPCIEKWNVDHKTCPVCREILLSTQDSWVISDVPDSQEIVTEIQKSLMELAQ</sequence>
<evidence type="ECO:0000256" key="2">
    <source>
        <dbReference type="ARBA" id="ARBA00022723"/>
    </source>
</evidence>
<dbReference type="PANTHER" id="PTHR12109">
    <property type="entry name" value="RING FINGER PROTEIN 141-RELATED"/>
    <property type="match status" value="1"/>
</dbReference>
<dbReference type="EMBL" id="CP045897">
    <property type="protein sequence ID" value="QQP51842.1"/>
    <property type="molecule type" value="Genomic_DNA"/>
</dbReference>
<dbReference type="InterPro" id="IPR001841">
    <property type="entry name" value="Znf_RING"/>
</dbReference>
<protein>
    <recommendedName>
        <fullName evidence="1">RING finger protein 141</fullName>
    </recommendedName>
</protein>
<evidence type="ECO:0000256" key="3">
    <source>
        <dbReference type="ARBA" id="ARBA00022771"/>
    </source>
</evidence>
<proteinExistence type="predicted"/>
<dbReference type="OrthoDB" id="1630758at2759"/>
<dbReference type="CDD" id="cd16545">
    <property type="entry name" value="RING-HC_RNF141"/>
    <property type="match status" value="1"/>
</dbReference>
<keyword evidence="2" id="KW-0479">Metal-binding</keyword>
<dbReference type="Pfam" id="PF13920">
    <property type="entry name" value="zf-C3HC4_3"/>
    <property type="match status" value="1"/>
</dbReference>
<evidence type="ECO:0000313" key="7">
    <source>
        <dbReference type="EMBL" id="QQP51842.1"/>
    </source>
</evidence>
<dbReference type="GO" id="GO:0004842">
    <property type="term" value="F:ubiquitin-protein transferase activity"/>
    <property type="evidence" value="ECO:0007669"/>
    <property type="project" value="TreeGrafter"/>
</dbReference>
<evidence type="ECO:0000256" key="5">
    <source>
        <dbReference type="PROSITE-ProRule" id="PRU00175"/>
    </source>
</evidence>
<dbReference type="PROSITE" id="PS50089">
    <property type="entry name" value="ZF_RING_2"/>
    <property type="match status" value="1"/>
</dbReference>
<dbReference type="AlphaFoldDB" id="A0A7T8HKQ9"/>
<keyword evidence="4" id="KW-0862">Zinc</keyword>
<dbReference type="GO" id="GO:0051865">
    <property type="term" value="P:protein autoubiquitination"/>
    <property type="evidence" value="ECO:0007669"/>
    <property type="project" value="TreeGrafter"/>
</dbReference>
<dbReference type="InterPro" id="IPR047126">
    <property type="entry name" value="RNF141-like"/>
</dbReference>
<keyword evidence="8" id="KW-1185">Reference proteome</keyword>
<evidence type="ECO:0000256" key="1">
    <source>
        <dbReference type="ARBA" id="ARBA00022017"/>
    </source>
</evidence>
<gene>
    <name evidence="7" type="ORF">FKW44_013310</name>
</gene>
<name>A0A7T8HKQ9_CALRO</name>
<dbReference type="PANTHER" id="PTHR12109:SF3">
    <property type="entry name" value="RING FINGER PROTEIN 141"/>
    <property type="match status" value="1"/>
</dbReference>
<dbReference type="InterPro" id="IPR013083">
    <property type="entry name" value="Znf_RING/FYVE/PHD"/>
</dbReference>
<evidence type="ECO:0000259" key="6">
    <source>
        <dbReference type="PROSITE" id="PS50089"/>
    </source>
</evidence>
<dbReference type="Proteomes" id="UP000595437">
    <property type="component" value="Chromosome 8"/>
</dbReference>